<keyword evidence="4" id="KW-1133">Transmembrane helix</keyword>
<feature type="compositionally biased region" description="Basic and acidic residues" evidence="3">
    <location>
        <begin position="842"/>
        <end position="851"/>
    </location>
</feature>
<keyword evidence="4" id="KW-0812">Transmembrane</keyword>
<feature type="compositionally biased region" description="Polar residues" evidence="3">
    <location>
        <begin position="922"/>
        <end position="941"/>
    </location>
</feature>
<keyword evidence="4" id="KW-0472">Membrane</keyword>
<evidence type="ECO:0000259" key="6">
    <source>
        <dbReference type="PROSITE" id="PS51207"/>
    </source>
</evidence>
<dbReference type="PROSITE" id="PS50195">
    <property type="entry name" value="PX"/>
    <property type="match status" value="1"/>
</dbReference>
<keyword evidence="2" id="KW-0963">Cytoplasm</keyword>
<dbReference type="InterPro" id="IPR013937">
    <property type="entry name" value="Sorting_nexin_C"/>
</dbReference>
<dbReference type="Pfam" id="PF00787">
    <property type="entry name" value="PX"/>
    <property type="match status" value="1"/>
</dbReference>
<feature type="compositionally biased region" description="Basic and acidic residues" evidence="3">
    <location>
        <begin position="1089"/>
        <end position="1098"/>
    </location>
</feature>
<feature type="transmembrane region" description="Helical" evidence="4">
    <location>
        <begin position="21"/>
        <end position="47"/>
    </location>
</feature>
<dbReference type="Gene3D" id="3.30.1520.10">
    <property type="entry name" value="Phox-like domain"/>
    <property type="match status" value="1"/>
</dbReference>
<dbReference type="PANTHER" id="PTHR22999">
    <property type="entry name" value="PX SERINE/THREONINE KINASE PXK"/>
    <property type="match status" value="1"/>
</dbReference>
<feature type="region of interest" description="Disordered" evidence="3">
    <location>
        <begin position="335"/>
        <end position="354"/>
    </location>
</feature>
<gene>
    <name evidence="7" type="ORF">H5410_062413</name>
</gene>
<dbReference type="OrthoDB" id="120967at2759"/>
<evidence type="ECO:0000256" key="2">
    <source>
        <dbReference type="ARBA" id="ARBA00022490"/>
    </source>
</evidence>
<feature type="compositionally biased region" description="Basic and acidic residues" evidence="3">
    <location>
        <begin position="497"/>
        <end position="508"/>
    </location>
</feature>
<evidence type="ECO:0000256" key="3">
    <source>
        <dbReference type="SAM" id="MobiDB-lite"/>
    </source>
</evidence>
<dbReference type="PANTHER" id="PTHR22999:SF28">
    <property type="entry name" value="PHOX (PX) DOMAIN-CONTAINING PROTEIN"/>
    <property type="match status" value="1"/>
</dbReference>
<dbReference type="InterPro" id="IPR051837">
    <property type="entry name" value="SortingNexin/PXDomain-PKLike"/>
</dbReference>
<evidence type="ECO:0000313" key="7">
    <source>
        <dbReference type="EMBL" id="KAG5572647.1"/>
    </source>
</evidence>
<comment type="subcellular location">
    <subcellularLocation>
        <location evidence="1">Cytoplasm</location>
    </subcellularLocation>
</comment>
<feature type="domain" description="PXA" evidence="6">
    <location>
        <begin position="150"/>
        <end position="333"/>
    </location>
</feature>
<organism evidence="7 8">
    <name type="scientific">Solanum commersonii</name>
    <name type="common">Commerson's wild potato</name>
    <name type="synonym">Commerson's nightshade</name>
    <dbReference type="NCBI Taxonomy" id="4109"/>
    <lineage>
        <taxon>Eukaryota</taxon>
        <taxon>Viridiplantae</taxon>
        <taxon>Streptophyta</taxon>
        <taxon>Embryophyta</taxon>
        <taxon>Tracheophyta</taxon>
        <taxon>Spermatophyta</taxon>
        <taxon>Magnoliopsida</taxon>
        <taxon>eudicotyledons</taxon>
        <taxon>Gunneridae</taxon>
        <taxon>Pentapetalae</taxon>
        <taxon>asterids</taxon>
        <taxon>lamiids</taxon>
        <taxon>Solanales</taxon>
        <taxon>Solanaceae</taxon>
        <taxon>Solanoideae</taxon>
        <taxon>Solaneae</taxon>
        <taxon>Solanum</taxon>
    </lineage>
</organism>
<dbReference type="Pfam" id="PF08628">
    <property type="entry name" value="Nexin_C"/>
    <property type="match status" value="1"/>
</dbReference>
<feature type="region of interest" description="Disordered" evidence="3">
    <location>
        <begin position="474"/>
        <end position="631"/>
    </location>
</feature>
<dbReference type="InterPro" id="IPR003114">
    <property type="entry name" value="Phox_assoc"/>
</dbReference>
<feature type="region of interest" description="Disordered" evidence="3">
    <location>
        <begin position="842"/>
        <end position="946"/>
    </location>
</feature>
<dbReference type="EMBL" id="JACXVP010000012">
    <property type="protein sequence ID" value="KAG5572647.1"/>
    <property type="molecule type" value="Genomic_DNA"/>
</dbReference>
<feature type="domain" description="PX" evidence="5">
    <location>
        <begin position="711"/>
        <end position="823"/>
    </location>
</feature>
<reference evidence="7 8" key="1">
    <citation type="submission" date="2020-09" db="EMBL/GenBank/DDBJ databases">
        <title>De no assembly of potato wild relative species, Solanum commersonii.</title>
        <authorList>
            <person name="Cho K."/>
        </authorList>
    </citation>
    <scope>NUCLEOTIDE SEQUENCE [LARGE SCALE GENOMIC DNA]</scope>
    <source>
        <strain evidence="7">LZ3.2</strain>
        <tissue evidence="7">Leaf</tissue>
    </source>
</reference>
<dbReference type="PROSITE" id="PS51207">
    <property type="entry name" value="PXA"/>
    <property type="match status" value="1"/>
</dbReference>
<sequence length="1188" mass="133985">MSTERQSVTVRDLVEEAKKRVVFLIICAIGLSYLMSLVMAICLGIEYDAVNYFIDVAEQLLMQLLPYKLKLSFSTCFALQVTSSSVFVNLPAAALLIVSLRYLSLDFDARMKAVTYKSKSSISNSTFQRKHIDTPRAVNEKSTWRKKVNSPAVEEAIDHFTRHIVSEWVTDLWYSRITSDTQGPEELVQIMNGVLGEISCRMRTINLIDLITRDIINLIRTHLELFRASKIKIQKKRPSSLTMEELDVELKLVLAADNKLHPALFSPEAEHKVLQHLMDGLISYTFQTEDAQCSLFHNIVRELLACVVMRPVLNIANPRFINERIESLVVSVKKGDKGNTAAETEPQSRPVGSGKISADHFSLVLDPSAKGVELVQLKNDQPDNTEEDATNSMNGTDLLLDPLLSLDARSTCSWSSLPSQADVDDGRGIQRHHSGGEWGERLDLLSRRKTEALAPENLDNIWAKGRNYKRKEEANLASDKLKKSSLVSAPKSSGLSKEAKQKQSERQNKVGAKHYVKDNAPSQGDLKRPIYPPDYSYQEENEYSSDEVESESSSSYTTEDEEPSSVTGFDSPGTQVWDGKNIRNVNHIHHPLENNEGHKRRKGKASKTHIRSKHLNRVLSGRKRSRLSNQTEHLWQETQRASFLQGDGQAILNSKENVKPDGLSDGSETEIFSRISSDTNASSYVSSRSFSEIHSMGPYSTTGSIIADSFLKLRSEVLSANIVRSGSKTFAVYSISVTDMNNNSWSIKRRFQHFEELHWRLKEFPEYNLHLPPKHFLSSSLDVPVIRERCKSLDIYLKKLLLLPTVSNSIEVWDFLSVDSQTYSFSNSLSIIETLQADLDSTVRQKSKEPPHGISPRTDLLSSKGKHSNTESKNPTSRMEQDHAGHESRFRKDYVALSPPKRPLTETFEDSNSDNKVHANRKSTPNMQTTSKSVESNSRASPESLVAAPVDPPFPSEWVPPNLTVPIFDLVDVIFQLQDGGWIRRNAFWVAKQVLQLGMGDAFDDWLIEKIQRLRRGSVVAAGIQRVEQVLFKCPFVIFKKERGWRQGTGILWPDGIFITKHPARQRPAPSSSPNFPPGKPSTPLSSPRLEDSQKLDEMQKQEAEQRAKFVYELMIDKAPAAIVGLVGHKEYEQCAKDLYYFIQSSVCMKQLVLDLLELLLVSAFPELTSVFNTLHEEKERFGELKID</sequence>
<dbReference type="SMART" id="SM00312">
    <property type="entry name" value="PX"/>
    <property type="match status" value="1"/>
</dbReference>
<dbReference type="Pfam" id="PF02194">
    <property type="entry name" value="PXA"/>
    <property type="match status" value="1"/>
</dbReference>
<accession>A0A9J5WBF9</accession>
<protein>
    <submittedName>
        <fullName evidence="7">Uncharacterized protein</fullName>
    </submittedName>
</protein>
<evidence type="ECO:0000313" key="8">
    <source>
        <dbReference type="Proteomes" id="UP000824120"/>
    </source>
</evidence>
<keyword evidence="8" id="KW-1185">Reference proteome</keyword>
<feature type="compositionally biased region" description="Basic residues" evidence="3">
    <location>
        <begin position="598"/>
        <end position="626"/>
    </location>
</feature>
<dbReference type="Proteomes" id="UP000824120">
    <property type="component" value="Chromosome 12"/>
</dbReference>
<dbReference type="GO" id="GO:0016020">
    <property type="term" value="C:membrane"/>
    <property type="evidence" value="ECO:0007669"/>
    <property type="project" value="UniProtKB-ARBA"/>
</dbReference>
<proteinExistence type="predicted"/>
<dbReference type="GO" id="GO:0005768">
    <property type="term" value="C:endosome"/>
    <property type="evidence" value="ECO:0007669"/>
    <property type="project" value="UniProtKB-ARBA"/>
</dbReference>
<dbReference type="InterPro" id="IPR001683">
    <property type="entry name" value="PX_dom"/>
</dbReference>
<evidence type="ECO:0000259" key="5">
    <source>
        <dbReference type="PROSITE" id="PS50195"/>
    </source>
</evidence>
<feature type="compositionally biased region" description="Basic and acidic residues" evidence="3">
    <location>
        <begin position="879"/>
        <end position="894"/>
    </location>
</feature>
<dbReference type="GO" id="GO:0035091">
    <property type="term" value="F:phosphatidylinositol binding"/>
    <property type="evidence" value="ECO:0007669"/>
    <property type="project" value="InterPro"/>
</dbReference>
<feature type="compositionally biased region" description="Basic and acidic residues" evidence="3">
    <location>
        <begin position="424"/>
        <end position="435"/>
    </location>
</feature>
<feature type="compositionally biased region" description="Acidic residues" evidence="3">
    <location>
        <begin position="537"/>
        <end position="550"/>
    </location>
</feature>
<feature type="region of interest" description="Disordered" evidence="3">
    <location>
        <begin position="1064"/>
        <end position="1098"/>
    </location>
</feature>
<dbReference type="AlphaFoldDB" id="A0A9J5WBF9"/>
<name>A0A9J5WBF9_SOLCO</name>
<evidence type="ECO:0000256" key="1">
    <source>
        <dbReference type="ARBA" id="ARBA00004496"/>
    </source>
</evidence>
<feature type="region of interest" description="Disordered" evidence="3">
    <location>
        <begin position="415"/>
        <end position="435"/>
    </location>
</feature>
<dbReference type="SMART" id="SM00313">
    <property type="entry name" value="PXA"/>
    <property type="match status" value="1"/>
</dbReference>
<comment type="caution">
    <text evidence="7">The sequence shown here is derived from an EMBL/GenBank/DDBJ whole genome shotgun (WGS) entry which is preliminary data.</text>
</comment>
<feature type="compositionally biased region" description="Polar residues" evidence="3">
    <location>
        <begin position="485"/>
        <end position="495"/>
    </location>
</feature>
<evidence type="ECO:0000256" key="4">
    <source>
        <dbReference type="SAM" id="Phobius"/>
    </source>
</evidence>
<dbReference type="SUPFAM" id="SSF64268">
    <property type="entry name" value="PX domain"/>
    <property type="match status" value="1"/>
</dbReference>
<dbReference type="InterPro" id="IPR036871">
    <property type="entry name" value="PX_dom_sf"/>
</dbReference>